<gene>
    <name evidence="2" type="ORF">ANE_LOCUS5374</name>
</gene>
<keyword evidence="3" id="KW-1185">Reference proteome</keyword>
<feature type="compositionally biased region" description="Acidic residues" evidence="1">
    <location>
        <begin position="69"/>
        <end position="82"/>
    </location>
</feature>
<reference evidence="2" key="1">
    <citation type="submission" date="2019-07" db="EMBL/GenBank/DDBJ databases">
        <authorList>
            <person name="Dittberner H."/>
        </authorList>
    </citation>
    <scope>NUCLEOTIDE SEQUENCE [LARGE SCALE GENOMIC DNA]</scope>
</reference>
<dbReference type="GO" id="GO:0062064">
    <property type="term" value="F:box C/D methylation guide snoRNP complex binding"/>
    <property type="evidence" value="ECO:0007669"/>
    <property type="project" value="TreeGrafter"/>
</dbReference>
<dbReference type="PANTHER" id="PTHR28674:SF1">
    <property type="entry name" value="NOP PROTEIN CHAPERONE 1"/>
    <property type="match status" value="1"/>
</dbReference>
<comment type="caution">
    <text evidence="2">The sequence shown here is derived from an EMBL/GenBank/DDBJ whole genome shotgun (WGS) entry which is preliminary data.</text>
</comment>
<sequence length="100" mass="10897">MAESNKKLEEKARKNPEACDIEAVKEDESEFIEMDLMLGVADLNTPEAVRAAEAAIAGNGLTTKSGDSSSDESDSDEDEEEKESSLGEECRKRTKIIELS</sequence>
<feature type="region of interest" description="Disordered" evidence="1">
    <location>
        <begin position="56"/>
        <end position="100"/>
    </location>
</feature>
<dbReference type="OrthoDB" id="1112980at2759"/>
<evidence type="ECO:0000313" key="2">
    <source>
        <dbReference type="EMBL" id="VVA94929.1"/>
    </source>
</evidence>
<dbReference type="Pfam" id="PF15370">
    <property type="entry name" value="NOPCHAP1"/>
    <property type="match status" value="1"/>
</dbReference>
<dbReference type="AlphaFoldDB" id="A0A565B216"/>
<protein>
    <submittedName>
        <fullName evidence="2">Uncharacterized protein</fullName>
    </submittedName>
</protein>
<dbReference type="InterPro" id="IPR027921">
    <property type="entry name" value="NOPCHAP1"/>
</dbReference>
<feature type="region of interest" description="Disordered" evidence="1">
    <location>
        <begin position="1"/>
        <end position="21"/>
    </location>
</feature>
<organism evidence="2 3">
    <name type="scientific">Arabis nemorensis</name>
    <dbReference type="NCBI Taxonomy" id="586526"/>
    <lineage>
        <taxon>Eukaryota</taxon>
        <taxon>Viridiplantae</taxon>
        <taxon>Streptophyta</taxon>
        <taxon>Embryophyta</taxon>
        <taxon>Tracheophyta</taxon>
        <taxon>Spermatophyta</taxon>
        <taxon>Magnoliopsida</taxon>
        <taxon>eudicotyledons</taxon>
        <taxon>Gunneridae</taxon>
        <taxon>Pentapetalae</taxon>
        <taxon>rosids</taxon>
        <taxon>malvids</taxon>
        <taxon>Brassicales</taxon>
        <taxon>Brassicaceae</taxon>
        <taxon>Arabideae</taxon>
        <taxon>Arabis</taxon>
    </lineage>
</organism>
<evidence type="ECO:0000256" key="1">
    <source>
        <dbReference type="SAM" id="MobiDB-lite"/>
    </source>
</evidence>
<dbReference type="GO" id="GO:0000492">
    <property type="term" value="P:box C/D snoRNP assembly"/>
    <property type="evidence" value="ECO:0007669"/>
    <property type="project" value="InterPro"/>
</dbReference>
<evidence type="ECO:0000313" key="3">
    <source>
        <dbReference type="Proteomes" id="UP000489600"/>
    </source>
</evidence>
<accession>A0A565B216</accession>
<dbReference type="EMBL" id="CABITT030000002">
    <property type="protein sequence ID" value="VVA94929.1"/>
    <property type="molecule type" value="Genomic_DNA"/>
</dbReference>
<name>A0A565B216_9BRAS</name>
<dbReference type="PANTHER" id="PTHR28674">
    <property type="entry name" value="SIMILAR TO DNA SEGMENT, CHR 10, WAYNE STATE UNIVERSITY 102,-EXPRESSED"/>
    <property type="match status" value="1"/>
</dbReference>
<proteinExistence type="predicted"/>
<dbReference type="Proteomes" id="UP000489600">
    <property type="component" value="Unassembled WGS sequence"/>
</dbReference>